<accession>A0AAV7X2A6</accession>
<protein>
    <submittedName>
        <fullName evidence="1">Uncharacterized protein</fullName>
    </submittedName>
</protein>
<evidence type="ECO:0000313" key="1">
    <source>
        <dbReference type="EMBL" id="KAJ1219121.1"/>
    </source>
</evidence>
<dbReference type="EMBL" id="JANPWB010000001">
    <property type="protein sequence ID" value="KAJ1219121.1"/>
    <property type="molecule type" value="Genomic_DNA"/>
</dbReference>
<name>A0AAV7X2A6_PLEWA</name>
<comment type="caution">
    <text evidence="1">The sequence shown here is derived from an EMBL/GenBank/DDBJ whole genome shotgun (WGS) entry which is preliminary data.</text>
</comment>
<organism evidence="1 2">
    <name type="scientific">Pleurodeles waltl</name>
    <name type="common">Iberian ribbed newt</name>
    <dbReference type="NCBI Taxonomy" id="8319"/>
    <lineage>
        <taxon>Eukaryota</taxon>
        <taxon>Metazoa</taxon>
        <taxon>Chordata</taxon>
        <taxon>Craniata</taxon>
        <taxon>Vertebrata</taxon>
        <taxon>Euteleostomi</taxon>
        <taxon>Amphibia</taxon>
        <taxon>Batrachia</taxon>
        <taxon>Caudata</taxon>
        <taxon>Salamandroidea</taxon>
        <taxon>Salamandridae</taxon>
        <taxon>Pleurodelinae</taxon>
        <taxon>Pleurodeles</taxon>
    </lineage>
</organism>
<evidence type="ECO:0000313" key="2">
    <source>
        <dbReference type="Proteomes" id="UP001066276"/>
    </source>
</evidence>
<reference evidence="1" key="1">
    <citation type="journal article" date="2022" name="bioRxiv">
        <title>Sequencing and chromosome-scale assembly of the giantPleurodeles waltlgenome.</title>
        <authorList>
            <person name="Brown T."/>
            <person name="Elewa A."/>
            <person name="Iarovenko S."/>
            <person name="Subramanian E."/>
            <person name="Araus A.J."/>
            <person name="Petzold A."/>
            <person name="Susuki M."/>
            <person name="Suzuki K.-i.T."/>
            <person name="Hayashi T."/>
            <person name="Toyoda A."/>
            <person name="Oliveira C."/>
            <person name="Osipova E."/>
            <person name="Leigh N.D."/>
            <person name="Simon A."/>
            <person name="Yun M.H."/>
        </authorList>
    </citation>
    <scope>NUCLEOTIDE SEQUENCE</scope>
    <source>
        <strain evidence="1">20211129_DDA</strain>
        <tissue evidence="1">Liver</tissue>
    </source>
</reference>
<proteinExistence type="predicted"/>
<dbReference type="Proteomes" id="UP001066276">
    <property type="component" value="Chromosome 1_1"/>
</dbReference>
<sequence length="144" mass="16484">MEWNAMTRGFRERRLRKSEEKKERGKMCYGFMYTMMSYGSLGKRDGVECDDEGIPRETVEEVGGEEGECTSIKTKAIGNVINSVVNSVEVLTHYKKYSLQSRVLNLQPGTEIYERLSSVLSSQENNQDCILGYCFIHIELCFPT</sequence>
<dbReference type="AlphaFoldDB" id="A0AAV7X2A6"/>
<gene>
    <name evidence="1" type="ORF">NDU88_006692</name>
</gene>
<keyword evidence="2" id="KW-1185">Reference proteome</keyword>